<evidence type="ECO:0000313" key="1">
    <source>
        <dbReference type="EMBL" id="GAH81886.1"/>
    </source>
</evidence>
<feature type="non-terminal residue" evidence="1">
    <location>
        <position position="1"/>
    </location>
</feature>
<dbReference type="InterPro" id="IPR007709">
    <property type="entry name" value="N-FG_amidohydro"/>
</dbReference>
<gene>
    <name evidence="1" type="ORF">S03H2_55636</name>
</gene>
<dbReference type="SUPFAM" id="SSF53187">
    <property type="entry name" value="Zn-dependent exopeptidases"/>
    <property type="match status" value="1"/>
</dbReference>
<dbReference type="AlphaFoldDB" id="X1IHJ0"/>
<accession>X1IHJ0</accession>
<comment type="caution">
    <text evidence="1">The sequence shown here is derived from an EMBL/GenBank/DDBJ whole genome shotgun (WGS) entry which is preliminary data.</text>
</comment>
<protein>
    <recommendedName>
        <fullName evidence="2">N-formylglutamate amidohydrolase</fullName>
    </recommendedName>
</protein>
<dbReference type="Pfam" id="PF05013">
    <property type="entry name" value="FGase"/>
    <property type="match status" value="1"/>
</dbReference>
<sequence>PSSTEAQNIFRAYHDQLNNYAQECISKHNRALIIDFHGFTKPYKGYPDVIFGHIFGKTLDLLENSKEQDCNRYWGCAQLQDEISKFFVLDDGLALTDFNLSYSGGYITHQFYNRSNVSAIQIEVAKQIRLDFDRTNILVKAIANAIIKSVNRIII</sequence>
<proteinExistence type="predicted"/>
<name>X1IHJ0_9ZZZZ</name>
<dbReference type="EMBL" id="BARU01035556">
    <property type="protein sequence ID" value="GAH81886.1"/>
    <property type="molecule type" value="Genomic_DNA"/>
</dbReference>
<evidence type="ECO:0008006" key="2">
    <source>
        <dbReference type="Google" id="ProtNLM"/>
    </source>
</evidence>
<organism evidence="1">
    <name type="scientific">marine sediment metagenome</name>
    <dbReference type="NCBI Taxonomy" id="412755"/>
    <lineage>
        <taxon>unclassified sequences</taxon>
        <taxon>metagenomes</taxon>
        <taxon>ecological metagenomes</taxon>
    </lineage>
</organism>
<reference evidence="1" key="1">
    <citation type="journal article" date="2014" name="Front. Microbiol.">
        <title>High frequency of phylogenetically diverse reductive dehalogenase-homologous genes in deep subseafloor sedimentary metagenomes.</title>
        <authorList>
            <person name="Kawai M."/>
            <person name="Futagami T."/>
            <person name="Toyoda A."/>
            <person name="Takaki Y."/>
            <person name="Nishi S."/>
            <person name="Hori S."/>
            <person name="Arai W."/>
            <person name="Tsubouchi T."/>
            <person name="Morono Y."/>
            <person name="Uchiyama I."/>
            <person name="Ito T."/>
            <person name="Fujiyama A."/>
            <person name="Inagaki F."/>
            <person name="Takami H."/>
        </authorList>
    </citation>
    <scope>NUCLEOTIDE SEQUENCE</scope>
    <source>
        <strain evidence="1">Expedition CK06-06</strain>
    </source>
</reference>
<dbReference type="Gene3D" id="3.40.630.40">
    <property type="entry name" value="Zn-dependent exopeptidases"/>
    <property type="match status" value="1"/>
</dbReference>